<feature type="non-terminal residue" evidence="1">
    <location>
        <position position="43"/>
    </location>
</feature>
<keyword evidence="2" id="KW-1185">Reference proteome</keyword>
<dbReference type="AlphaFoldDB" id="A0AAW0HIP8"/>
<comment type="caution">
    <text evidence="1">The sequence shown here is derived from an EMBL/GenBank/DDBJ whole genome shotgun (WGS) entry which is preliminary data.</text>
</comment>
<protein>
    <submittedName>
        <fullName evidence="1">Uncharacterized protein</fullName>
    </submittedName>
</protein>
<evidence type="ECO:0000313" key="2">
    <source>
        <dbReference type="Proteomes" id="UP001488838"/>
    </source>
</evidence>
<evidence type="ECO:0000313" key="1">
    <source>
        <dbReference type="EMBL" id="KAK7801261.1"/>
    </source>
</evidence>
<name>A0AAW0HIP8_MYOGA</name>
<dbReference type="EMBL" id="JBBHLL010000514">
    <property type="protein sequence ID" value="KAK7801261.1"/>
    <property type="molecule type" value="Genomic_DNA"/>
</dbReference>
<gene>
    <name evidence="1" type="ORF">U0070_025750</name>
</gene>
<sequence length="43" mass="5075">MMRPSHPKLEIARHWWHLLLIPALRRHKQVDLGIQGQPGLQSE</sequence>
<proteinExistence type="predicted"/>
<organism evidence="1 2">
    <name type="scientific">Myodes glareolus</name>
    <name type="common">Bank vole</name>
    <name type="synonym">Clethrionomys glareolus</name>
    <dbReference type="NCBI Taxonomy" id="447135"/>
    <lineage>
        <taxon>Eukaryota</taxon>
        <taxon>Metazoa</taxon>
        <taxon>Chordata</taxon>
        <taxon>Craniata</taxon>
        <taxon>Vertebrata</taxon>
        <taxon>Euteleostomi</taxon>
        <taxon>Mammalia</taxon>
        <taxon>Eutheria</taxon>
        <taxon>Euarchontoglires</taxon>
        <taxon>Glires</taxon>
        <taxon>Rodentia</taxon>
        <taxon>Myomorpha</taxon>
        <taxon>Muroidea</taxon>
        <taxon>Cricetidae</taxon>
        <taxon>Arvicolinae</taxon>
        <taxon>Myodes</taxon>
    </lineage>
</organism>
<reference evidence="1 2" key="1">
    <citation type="journal article" date="2023" name="bioRxiv">
        <title>Conserved and derived expression patterns and positive selection on dental genes reveal complex evolutionary context of ever-growing rodent molars.</title>
        <authorList>
            <person name="Calamari Z.T."/>
            <person name="Song A."/>
            <person name="Cohen E."/>
            <person name="Akter M."/>
            <person name="Roy R.D."/>
            <person name="Hallikas O."/>
            <person name="Christensen M.M."/>
            <person name="Li P."/>
            <person name="Marangoni P."/>
            <person name="Jernvall J."/>
            <person name="Klein O.D."/>
        </authorList>
    </citation>
    <scope>NUCLEOTIDE SEQUENCE [LARGE SCALE GENOMIC DNA]</scope>
    <source>
        <strain evidence="1">V071</strain>
    </source>
</reference>
<accession>A0AAW0HIP8</accession>
<dbReference type="Proteomes" id="UP001488838">
    <property type="component" value="Unassembled WGS sequence"/>
</dbReference>